<dbReference type="SFLD" id="SFLDG01129">
    <property type="entry name" value="C1.5:_HAD__Beta-PGM__Phosphata"/>
    <property type="match status" value="1"/>
</dbReference>
<sequence length="209" mass="23097">MGLLFVFDMDDVLYDYDWRHRMTGLTALTGLDFPELRRRWWHDEGEWAAEAGRWPDGASYLADWSAAVGASVTAEEWLANRASAMTPRPEALAAVARAAELGRVTLLTNNGPLVGENLTTLAPELVPLFGSEHLKASSHYGARKPDPRVFEGVLRAYDEPAEHTFFADDMPINVEGARSVGITAHLYRDPAALLNAIEDFAEGRRELAS</sequence>
<dbReference type="InterPro" id="IPR023198">
    <property type="entry name" value="PGP-like_dom2"/>
</dbReference>
<reference evidence="1" key="1">
    <citation type="journal article" date="2014" name="Int. J. Syst. Evol. Microbiol.">
        <title>Complete genome sequence of Corynebacterium casei LMG S-19264T (=DSM 44701T), isolated from a smear-ripened cheese.</title>
        <authorList>
            <consortium name="US DOE Joint Genome Institute (JGI-PGF)"/>
            <person name="Walter F."/>
            <person name="Albersmeier A."/>
            <person name="Kalinowski J."/>
            <person name="Ruckert C."/>
        </authorList>
    </citation>
    <scope>NUCLEOTIDE SEQUENCE</scope>
    <source>
        <strain evidence="1">CGMCC 1.16548</strain>
    </source>
</reference>
<dbReference type="EMBL" id="BNAI01000001">
    <property type="protein sequence ID" value="GHF07115.1"/>
    <property type="molecule type" value="Genomic_DNA"/>
</dbReference>
<dbReference type="Proteomes" id="UP000617531">
    <property type="component" value="Unassembled WGS sequence"/>
</dbReference>
<dbReference type="SUPFAM" id="SSF56784">
    <property type="entry name" value="HAD-like"/>
    <property type="match status" value="1"/>
</dbReference>
<dbReference type="InterPro" id="IPR006439">
    <property type="entry name" value="HAD-SF_hydro_IA"/>
</dbReference>
<name>A0A8J3GNG5_9MICO</name>
<dbReference type="Gene3D" id="1.10.150.240">
    <property type="entry name" value="Putative phosphatase, domain 2"/>
    <property type="match status" value="1"/>
</dbReference>
<dbReference type="NCBIfam" id="TIGR01509">
    <property type="entry name" value="HAD-SF-IA-v3"/>
    <property type="match status" value="1"/>
</dbReference>
<evidence type="ECO:0000313" key="2">
    <source>
        <dbReference type="Proteomes" id="UP000617531"/>
    </source>
</evidence>
<comment type="caution">
    <text evidence="1">The sequence shown here is derived from an EMBL/GenBank/DDBJ whole genome shotgun (WGS) entry which is preliminary data.</text>
</comment>
<dbReference type="RefSeq" id="WP_191281756.1">
    <property type="nucleotide sequence ID" value="NZ_BNAI01000001.1"/>
</dbReference>
<dbReference type="PANTHER" id="PTHR43611">
    <property type="entry name" value="ALPHA-D-GLUCOSE 1-PHOSPHATE PHOSPHATASE"/>
    <property type="match status" value="1"/>
</dbReference>
<dbReference type="PANTHER" id="PTHR43611:SF3">
    <property type="entry name" value="FLAVIN MONONUCLEOTIDE HYDROLASE 1, CHLOROPLATIC"/>
    <property type="match status" value="1"/>
</dbReference>
<dbReference type="InterPro" id="IPR023214">
    <property type="entry name" value="HAD_sf"/>
</dbReference>
<keyword evidence="2" id="KW-1185">Reference proteome</keyword>
<organism evidence="1 2">
    <name type="scientific">Pseudolysinimonas yzui</name>
    <dbReference type="NCBI Taxonomy" id="2708254"/>
    <lineage>
        <taxon>Bacteria</taxon>
        <taxon>Bacillati</taxon>
        <taxon>Actinomycetota</taxon>
        <taxon>Actinomycetes</taxon>
        <taxon>Micrococcales</taxon>
        <taxon>Microbacteriaceae</taxon>
        <taxon>Pseudolysinimonas</taxon>
    </lineage>
</organism>
<reference evidence="1" key="2">
    <citation type="submission" date="2020-09" db="EMBL/GenBank/DDBJ databases">
        <authorList>
            <person name="Sun Q."/>
            <person name="Zhou Y."/>
        </authorList>
    </citation>
    <scope>NUCLEOTIDE SEQUENCE</scope>
    <source>
        <strain evidence="1">CGMCC 1.16548</strain>
    </source>
</reference>
<dbReference type="Gene3D" id="3.40.50.1000">
    <property type="entry name" value="HAD superfamily/HAD-like"/>
    <property type="match status" value="1"/>
</dbReference>
<accession>A0A8J3GNG5</accession>
<dbReference type="SFLD" id="SFLDS00003">
    <property type="entry name" value="Haloacid_Dehalogenase"/>
    <property type="match status" value="1"/>
</dbReference>
<protein>
    <submittedName>
        <fullName evidence="1">Haloacid dehalogenase</fullName>
    </submittedName>
</protein>
<dbReference type="Pfam" id="PF00702">
    <property type="entry name" value="Hydrolase"/>
    <property type="match status" value="1"/>
</dbReference>
<dbReference type="AlphaFoldDB" id="A0A8J3GNG5"/>
<dbReference type="InterPro" id="IPR036412">
    <property type="entry name" value="HAD-like_sf"/>
</dbReference>
<proteinExistence type="predicted"/>
<evidence type="ECO:0000313" key="1">
    <source>
        <dbReference type="EMBL" id="GHF07115.1"/>
    </source>
</evidence>
<gene>
    <name evidence="1" type="ORF">GCM10011600_04690</name>
</gene>